<dbReference type="EMBL" id="JBBKZT010000017">
    <property type="protein sequence ID" value="MEJ8850731.1"/>
    <property type="molecule type" value="Genomic_DNA"/>
</dbReference>
<dbReference type="Gene3D" id="3.40.190.150">
    <property type="entry name" value="Bordetella uptake gene, domain 1"/>
    <property type="match status" value="1"/>
</dbReference>
<proteinExistence type="inferred from homology"/>
<dbReference type="Gene3D" id="3.40.190.10">
    <property type="entry name" value="Periplasmic binding protein-like II"/>
    <property type="match status" value="1"/>
</dbReference>
<comment type="similarity">
    <text evidence="1">Belongs to the UPF0065 (bug) family.</text>
</comment>
<dbReference type="Proteomes" id="UP001385892">
    <property type="component" value="Unassembled WGS sequence"/>
</dbReference>
<dbReference type="PANTHER" id="PTHR42928">
    <property type="entry name" value="TRICARBOXYLATE-BINDING PROTEIN"/>
    <property type="match status" value="1"/>
</dbReference>
<reference evidence="2 3" key="1">
    <citation type="submission" date="2024-03" db="EMBL/GenBank/DDBJ databases">
        <title>Novel species of the genus Variovorax.</title>
        <authorList>
            <person name="Liu Q."/>
            <person name="Xin Y.-H."/>
        </authorList>
    </citation>
    <scope>NUCLEOTIDE SEQUENCE [LARGE SCALE GENOMIC DNA]</scope>
    <source>
        <strain evidence="2 3">KACC 18900</strain>
    </source>
</reference>
<gene>
    <name evidence="2" type="ORF">WKW82_29110</name>
</gene>
<accession>A0ABU8WT67</accession>
<dbReference type="PANTHER" id="PTHR42928:SF5">
    <property type="entry name" value="BLR1237 PROTEIN"/>
    <property type="match status" value="1"/>
</dbReference>
<evidence type="ECO:0000313" key="3">
    <source>
        <dbReference type="Proteomes" id="UP001385892"/>
    </source>
</evidence>
<keyword evidence="3" id="KW-1185">Reference proteome</keyword>
<dbReference type="InterPro" id="IPR005064">
    <property type="entry name" value="BUG"/>
</dbReference>
<protein>
    <submittedName>
        <fullName evidence="2">Tripartite tricarboxylate transporter substrate-binding protein</fullName>
    </submittedName>
</protein>
<sequence length="150" mass="16189">TGTSMQHVVYKETSQLYTAVATGELPVTLGTAGTTGPMYKAGKVRFLASGSPQRLVAYPDVPTVAEAGGPKDYEVSGWNVIATPKGLPPAVRDKIRQDIAEAVASTDVQDRYATLGYVSLSLDRPKIEAFIQAESKRYEAIIKRAKIEMQ</sequence>
<dbReference type="SUPFAM" id="SSF53850">
    <property type="entry name" value="Periplasmic binding protein-like II"/>
    <property type="match status" value="1"/>
</dbReference>
<organism evidence="2 3">
    <name type="scientific">Variovorax rhizosphaerae</name>
    <dbReference type="NCBI Taxonomy" id="1836200"/>
    <lineage>
        <taxon>Bacteria</taxon>
        <taxon>Pseudomonadati</taxon>
        <taxon>Pseudomonadota</taxon>
        <taxon>Betaproteobacteria</taxon>
        <taxon>Burkholderiales</taxon>
        <taxon>Comamonadaceae</taxon>
        <taxon>Variovorax</taxon>
    </lineage>
</organism>
<dbReference type="RefSeq" id="WP_340346166.1">
    <property type="nucleotide sequence ID" value="NZ_JBBKZT010000017.1"/>
</dbReference>
<comment type="caution">
    <text evidence="2">The sequence shown here is derived from an EMBL/GenBank/DDBJ whole genome shotgun (WGS) entry which is preliminary data.</text>
</comment>
<name>A0ABU8WT67_9BURK</name>
<feature type="non-terminal residue" evidence="2">
    <location>
        <position position="1"/>
    </location>
</feature>
<dbReference type="InterPro" id="IPR042100">
    <property type="entry name" value="Bug_dom1"/>
</dbReference>
<evidence type="ECO:0000256" key="1">
    <source>
        <dbReference type="ARBA" id="ARBA00006987"/>
    </source>
</evidence>
<dbReference type="Pfam" id="PF03401">
    <property type="entry name" value="TctC"/>
    <property type="match status" value="1"/>
</dbReference>
<evidence type="ECO:0000313" key="2">
    <source>
        <dbReference type="EMBL" id="MEJ8850731.1"/>
    </source>
</evidence>